<dbReference type="InterPro" id="IPR036388">
    <property type="entry name" value="WH-like_DNA-bd_sf"/>
</dbReference>
<dbReference type="SUPFAM" id="SSF46894">
    <property type="entry name" value="C-terminal effector domain of the bipartite response regulators"/>
    <property type="match status" value="1"/>
</dbReference>
<dbReference type="PRINTS" id="PR00364">
    <property type="entry name" value="DISEASERSIST"/>
</dbReference>
<dbReference type="AlphaFoldDB" id="A0A3D9SLS6"/>
<dbReference type="PROSITE" id="PS51755">
    <property type="entry name" value="OMPR_PHOB"/>
    <property type="match status" value="1"/>
</dbReference>
<dbReference type="Gene3D" id="1.10.10.10">
    <property type="entry name" value="Winged helix-like DNA-binding domain superfamily/Winged helix DNA-binding domain"/>
    <property type="match status" value="1"/>
</dbReference>
<evidence type="ECO:0000313" key="6">
    <source>
        <dbReference type="EMBL" id="REE95350.1"/>
    </source>
</evidence>
<dbReference type="InterPro" id="IPR049945">
    <property type="entry name" value="AAA_22"/>
</dbReference>
<dbReference type="Pfam" id="PF13401">
    <property type="entry name" value="AAA_22"/>
    <property type="match status" value="1"/>
</dbReference>
<dbReference type="OrthoDB" id="3194665at2"/>
<gene>
    <name evidence="6" type="ORF">DFJ69_0736</name>
</gene>
<dbReference type="Pfam" id="PF03704">
    <property type="entry name" value="BTAD"/>
    <property type="match status" value="1"/>
</dbReference>
<dbReference type="GO" id="GO:0006355">
    <property type="term" value="P:regulation of DNA-templated transcription"/>
    <property type="evidence" value="ECO:0007669"/>
    <property type="project" value="InterPro"/>
</dbReference>
<evidence type="ECO:0000256" key="1">
    <source>
        <dbReference type="ARBA" id="ARBA00005820"/>
    </source>
</evidence>
<feature type="DNA-binding region" description="OmpR/PhoB-type" evidence="3">
    <location>
        <begin position="1"/>
        <end position="93"/>
    </location>
</feature>
<dbReference type="GO" id="GO:0016887">
    <property type="term" value="F:ATP hydrolysis activity"/>
    <property type="evidence" value="ECO:0007669"/>
    <property type="project" value="InterPro"/>
</dbReference>
<evidence type="ECO:0000259" key="5">
    <source>
        <dbReference type="PROSITE" id="PS51755"/>
    </source>
</evidence>
<dbReference type="Pfam" id="PF00486">
    <property type="entry name" value="Trans_reg_C"/>
    <property type="match status" value="1"/>
</dbReference>
<dbReference type="PANTHER" id="PTHR47691:SF3">
    <property type="entry name" value="HTH-TYPE TRANSCRIPTIONAL REGULATOR RV0890C-RELATED"/>
    <property type="match status" value="1"/>
</dbReference>
<evidence type="ECO:0000256" key="4">
    <source>
        <dbReference type="SAM" id="MobiDB-lite"/>
    </source>
</evidence>
<dbReference type="SMART" id="SM01043">
    <property type="entry name" value="BTAD"/>
    <property type="match status" value="1"/>
</dbReference>
<dbReference type="InterPro" id="IPR011990">
    <property type="entry name" value="TPR-like_helical_dom_sf"/>
</dbReference>
<feature type="compositionally biased region" description="Pro residues" evidence="4">
    <location>
        <begin position="248"/>
        <end position="261"/>
    </location>
</feature>
<dbReference type="RefSeq" id="WP_116021163.1">
    <property type="nucleotide sequence ID" value="NZ_QTTT01000001.1"/>
</dbReference>
<dbReference type="InterPro" id="IPR058852">
    <property type="entry name" value="HTH_77"/>
</dbReference>
<evidence type="ECO:0000313" key="7">
    <source>
        <dbReference type="Proteomes" id="UP000256661"/>
    </source>
</evidence>
<evidence type="ECO:0000256" key="3">
    <source>
        <dbReference type="PROSITE-ProRule" id="PRU01091"/>
    </source>
</evidence>
<feature type="domain" description="OmpR/PhoB-type" evidence="5">
    <location>
        <begin position="1"/>
        <end position="93"/>
    </location>
</feature>
<accession>A0A3D9SLS6</accession>
<reference evidence="6 7" key="1">
    <citation type="submission" date="2018-08" db="EMBL/GenBank/DDBJ databases">
        <title>Sequencing the genomes of 1000 actinobacteria strains.</title>
        <authorList>
            <person name="Klenk H.-P."/>
        </authorList>
    </citation>
    <scope>NUCLEOTIDE SEQUENCE [LARGE SCALE GENOMIC DNA]</scope>
    <source>
        <strain evidence="6 7">DSM 43927</strain>
    </source>
</reference>
<dbReference type="SUPFAM" id="SSF48452">
    <property type="entry name" value="TPR-like"/>
    <property type="match status" value="2"/>
</dbReference>
<keyword evidence="7" id="KW-1185">Reference proteome</keyword>
<organism evidence="6 7">
    <name type="scientific">Thermomonospora umbrina</name>
    <dbReference type="NCBI Taxonomy" id="111806"/>
    <lineage>
        <taxon>Bacteria</taxon>
        <taxon>Bacillati</taxon>
        <taxon>Actinomycetota</taxon>
        <taxon>Actinomycetes</taxon>
        <taxon>Streptosporangiales</taxon>
        <taxon>Thermomonosporaceae</taxon>
        <taxon>Thermomonospora</taxon>
    </lineage>
</organism>
<protein>
    <submittedName>
        <fullName evidence="6">Putative ATPase</fullName>
    </submittedName>
</protein>
<dbReference type="SUPFAM" id="SSF52540">
    <property type="entry name" value="P-loop containing nucleoside triphosphate hydrolases"/>
    <property type="match status" value="1"/>
</dbReference>
<dbReference type="Gene3D" id="1.25.40.10">
    <property type="entry name" value="Tetratricopeptide repeat domain"/>
    <property type="match status" value="2"/>
</dbReference>
<sequence>MSDNVRIGILGPVEVTEDGRQVTVGGARLRALLTRLALDAGRVVPTERLIDDLWEDRPPAGAPNALQSLISRLRATVGRDLVETPAGGYRLAVPVVAVDAHAFEAAVAEARDVPDPAERSARLRDALASWRGPALADVSGLPFAEGPVARLEGLRRAAREDRVDADLALGRHAELIPELQALAAADPMREPLRARLMRALYGAGRPAEALAVYADIRRLLADTLGVDPSPELQALHLAMLRRDPVLLPDPPSPVPATPPVPASDERPRLGNLRARLTSFIGRDDDMHRVVKMLGEARLVTLIGPGGAGKTRLALECGDRLHESMPDGVWSVELAPVTDPAEVPHAVLAALGLRETALISARGGLGAVETTDPLDRLGAALAGKRMLVLLDNCEHLLDAAAGLAARLLADCPQVRVLATSREPMGITGETLWPVEPLPLPPSDASPEEAVAFPSVRLLADRAAAVRPGFTVTAANVGLLVRICRALDGMPLAIELAAARLRALTAGQLAERLDDRFRLLTAGSRSALPRHRTLRAVVEWSWELLEDAERALWRRLAVFAGGATVASAEAVCPGDALAGHDVFEVLSALVDKSLVVLRTETGGAAPVSTEEVPRYLMLETIRAYGLERLAEAGEEERYRRAHAEYFADLAEAADPRLRSGDQVEWLARLSRDHDNLTAALRWAIGAGDAALAIRMCARLGWYWWLRGQAAEGADFTAEVLAMPGLPADQTTAVAAGLAALGSFGSPRDVAEIQRWLLQAEEIRDGLGDEPQHPMMRLFGAMLRGLGPDGTTPRRLDEMAPLRDDPDPWVASMAWFVHGQMALNSGRLDAARHDFGIALTGFRGTGDRWGISFALTAQAEMLSWDGRHAEALALYEEALGEIERLGVVADAVRHAHTRMAGELFMMGRHDEARRLLDEAMRDAERSGSTWAQIWMLFVNADLAVETGGFEQAARDLDRIDRLLVGRHSGPIQFRAMLILTRARLAAASGDRTTARAVNLEGLRLAVESRDNPVLATGLSGLADVERHDGALERAAELLGMGHSVRGMRDRSRPEHVRLEESLRASLGDEAFTVAYERGRARDEDAVLAFLNLERPSPPSA</sequence>
<dbReference type="GO" id="GO:0003677">
    <property type="term" value="F:DNA binding"/>
    <property type="evidence" value="ECO:0007669"/>
    <property type="project" value="UniProtKB-UniRule"/>
</dbReference>
<dbReference type="InterPro" id="IPR027417">
    <property type="entry name" value="P-loop_NTPase"/>
</dbReference>
<comment type="caution">
    <text evidence="6">The sequence shown here is derived from an EMBL/GenBank/DDBJ whole genome shotgun (WGS) entry which is preliminary data.</text>
</comment>
<dbReference type="GO" id="GO:0000160">
    <property type="term" value="P:phosphorelay signal transduction system"/>
    <property type="evidence" value="ECO:0007669"/>
    <property type="project" value="InterPro"/>
</dbReference>
<evidence type="ECO:0000256" key="2">
    <source>
        <dbReference type="ARBA" id="ARBA00023125"/>
    </source>
</evidence>
<dbReference type="PANTHER" id="PTHR47691">
    <property type="entry name" value="REGULATOR-RELATED"/>
    <property type="match status" value="1"/>
</dbReference>
<feature type="region of interest" description="Disordered" evidence="4">
    <location>
        <begin position="248"/>
        <end position="267"/>
    </location>
</feature>
<comment type="similarity">
    <text evidence="1">Belongs to the AfsR/DnrI/RedD regulatory family.</text>
</comment>
<dbReference type="InterPro" id="IPR005158">
    <property type="entry name" value="BTAD"/>
</dbReference>
<keyword evidence="2 3" id="KW-0238">DNA-binding</keyword>
<dbReference type="Pfam" id="PF25872">
    <property type="entry name" value="HTH_77"/>
    <property type="match status" value="1"/>
</dbReference>
<dbReference type="Gene3D" id="3.40.50.300">
    <property type="entry name" value="P-loop containing nucleotide triphosphate hydrolases"/>
    <property type="match status" value="1"/>
</dbReference>
<dbReference type="InterPro" id="IPR016032">
    <property type="entry name" value="Sig_transdc_resp-reg_C-effctor"/>
</dbReference>
<name>A0A3D9SLS6_9ACTN</name>
<dbReference type="InterPro" id="IPR001867">
    <property type="entry name" value="OmpR/PhoB-type_DNA-bd"/>
</dbReference>
<dbReference type="SMART" id="SM00862">
    <property type="entry name" value="Trans_reg_C"/>
    <property type="match status" value="1"/>
</dbReference>
<dbReference type="CDD" id="cd15831">
    <property type="entry name" value="BTAD"/>
    <property type="match status" value="1"/>
</dbReference>
<proteinExistence type="inferred from homology"/>
<dbReference type="Proteomes" id="UP000256661">
    <property type="component" value="Unassembled WGS sequence"/>
</dbReference>
<dbReference type="EMBL" id="QTTT01000001">
    <property type="protein sequence ID" value="REE95350.1"/>
    <property type="molecule type" value="Genomic_DNA"/>
</dbReference>